<feature type="chain" id="PRO_5046426639" evidence="1">
    <location>
        <begin position="19"/>
        <end position="748"/>
    </location>
</feature>
<evidence type="ECO:0000313" key="4">
    <source>
        <dbReference type="Proteomes" id="UP001198402"/>
    </source>
</evidence>
<feature type="signal peptide" evidence="1">
    <location>
        <begin position="1"/>
        <end position="18"/>
    </location>
</feature>
<dbReference type="Gene3D" id="2.60.120.290">
    <property type="entry name" value="Spermadhesin, CUB domain"/>
    <property type="match status" value="1"/>
</dbReference>
<dbReference type="InterPro" id="IPR049804">
    <property type="entry name" value="Choice_anch_L"/>
</dbReference>
<dbReference type="InterPro" id="IPR013783">
    <property type="entry name" value="Ig-like_fold"/>
</dbReference>
<dbReference type="Pfam" id="PF18911">
    <property type="entry name" value="PKD_4"/>
    <property type="match status" value="1"/>
</dbReference>
<organism evidence="3 4">
    <name type="scientific">Winogradskyella vincentii</name>
    <dbReference type="NCBI Taxonomy" id="2877122"/>
    <lineage>
        <taxon>Bacteria</taxon>
        <taxon>Pseudomonadati</taxon>
        <taxon>Bacteroidota</taxon>
        <taxon>Flavobacteriia</taxon>
        <taxon>Flavobacteriales</taxon>
        <taxon>Flavobacteriaceae</taxon>
        <taxon>Winogradskyella</taxon>
    </lineage>
</organism>
<dbReference type="SUPFAM" id="SSF49299">
    <property type="entry name" value="PKD domain"/>
    <property type="match status" value="1"/>
</dbReference>
<keyword evidence="4" id="KW-1185">Reference proteome</keyword>
<gene>
    <name evidence="3" type="ORF">LBV24_05845</name>
</gene>
<dbReference type="CDD" id="cd00146">
    <property type="entry name" value="PKD"/>
    <property type="match status" value="1"/>
</dbReference>
<reference evidence="4" key="1">
    <citation type="submission" date="2023-07" db="EMBL/GenBank/DDBJ databases">
        <authorList>
            <person name="Yue Y."/>
        </authorList>
    </citation>
    <scope>NUCLEOTIDE SEQUENCE [LARGE SCALE GENOMIC DNA]</scope>
    <source>
        <strain evidence="4">2Y89</strain>
    </source>
</reference>
<evidence type="ECO:0000313" key="3">
    <source>
        <dbReference type="EMBL" id="MCA0152729.1"/>
    </source>
</evidence>
<comment type="caution">
    <text evidence="3">The sequence shown here is derived from an EMBL/GenBank/DDBJ whole genome shotgun (WGS) entry which is preliminary data.</text>
</comment>
<proteinExistence type="predicted"/>
<feature type="domain" description="PKD" evidence="2">
    <location>
        <begin position="185"/>
        <end position="244"/>
    </location>
</feature>
<dbReference type="PROSITE" id="PS50093">
    <property type="entry name" value="PKD"/>
    <property type="match status" value="1"/>
</dbReference>
<dbReference type="SMART" id="SM00089">
    <property type="entry name" value="PKD"/>
    <property type="match status" value="1"/>
</dbReference>
<protein>
    <submittedName>
        <fullName evidence="3">Choice-of-anchor L domain-containing protein</fullName>
    </submittedName>
</protein>
<dbReference type="InterPro" id="IPR022409">
    <property type="entry name" value="PKD/Chitinase_dom"/>
</dbReference>
<keyword evidence="1" id="KW-0732">Signal</keyword>
<sequence>MRKLIFVFALITSFYANAQDVLMQNGTFNRCAPDKFFDSGGEFANYSNGENIVTTICPQNAGEFIILDFLSFVTQLGLNPDFLNIYDGTDTTANLLGSFQGAVGPFTVSASDSNTSGCLTLEFISHPSDGTIDGWEANILCATACQDIVASIDTTTPAPNGTGVISILPGDTVDFSGSATFSVDGSNATYDWDFGDGNTAIGTDVSHLFPVAGTYTVTFTATDDNPQGCTGTETITVFVLGPNVVVDQDLFTPEELIEDVLVNSPCASVSNITWSTGINFSPIEPNGIGYFFSDGINFPFEDGVLLTSGNASEAEGPNIGGTIGAGSPAWPGDPDLDAIAGTNTTNATYIQFDFVPLADNISFEFLMASEEYDMGSFECNFSDAFAFLLTDSMGITTNLAVLPGTNTPILVTNIHLDNGSCPAQNPQYFGEYTPAGGPPIAFDGRTSVFTAQSAVNPGETYTIKLVIGDDGNGGSDTILDSGVFLKAGSFDLGGDLGEDITIASGTARCGGSSVELDTSLTGATHTWYYEGVEIMGETGSMISVTEPGTYSVDIVFSGVCQASDSILVEFIPSPTASPAIDLFECSSSGTAEFDLSQNDNNVLGTFDPLDFVVSYHLTEQNAIDNVDALPINYTNISNPQLIWARVADNSQACFDVVSFSISTFGQPVINPVADMEMCDDGLNDGTELFNLDSQTLGILGAQDPGAFDVTYHLSFTDADGGVGALASPFPNTVNPQPIYVRVETIGDA</sequence>
<accession>A0ABS7Y0D1</accession>
<dbReference type="InterPro" id="IPR035914">
    <property type="entry name" value="Sperma_CUB_dom_sf"/>
</dbReference>
<dbReference type="Proteomes" id="UP001198402">
    <property type="component" value="Unassembled WGS sequence"/>
</dbReference>
<dbReference type="InterPro" id="IPR035986">
    <property type="entry name" value="PKD_dom_sf"/>
</dbReference>
<evidence type="ECO:0000259" key="2">
    <source>
        <dbReference type="PROSITE" id="PS50093"/>
    </source>
</evidence>
<dbReference type="NCBIfam" id="NF038133">
    <property type="entry name" value="choice_anch_L"/>
    <property type="match status" value="1"/>
</dbReference>
<dbReference type="RefSeq" id="WP_224477648.1">
    <property type="nucleotide sequence ID" value="NZ_JAIUJS010000002.1"/>
</dbReference>
<feature type="non-terminal residue" evidence="3">
    <location>
        <position position="748"/>
    </location>
</feature>
<dbReference type="InterPro" id="IPR000601">
    <property type="entry name" value="PKD_dom"/>
</dbReference>
<dbReference type="EMBL" id="JAIUJS010000002">
    <property type="protein sequence ID" value="MCA0152729.1"/>
    <property type="molecule type" value="Genomic_DNA"/>
</dbReference>
<dbReference type="Gene3D" id="2.60.40.10">
    <property type="entry name" value="Immunoglobulins"/>
    <property type="match status" value="1"/>
</dbReference>
<name>A0ABS7Y0D1_9FLAO</name>
<evidence type="ECO:0000256" key="1">
    <source>
        <dbReference type="SAM" id="SignalP"/>
    </source>
</evidence>
<dbReference type="SUPFAM" id="SSF49854">
    <property type="entry name" value="Spermadhesin, CUB domain"/>
    <property type="match status" value="1"/>
</dbReference>